<feature type="compositionally biased region" description="Acidic residues" evidence="1">
    <location>
        <begin position="181"/>
        <end position="191"/>
    </location>
</feature>
<protein>
    <submittedName>
        <fullName evidence="2">Uncharacterized protein</fullName>
    </submittedName>
</protein>
<feature type="compositionally biased region" description="Polar residues" evidence="1">
    <location>
        <begin position="703"/>
        <end position="714"/>
    </location>
</feature>
<name>A0A1E4T0J9_9ASCO</name>
<feature type="region of interest" description="Disordered" evidence="1">
    <location>
        <begin position="178"/>
        <end position="334"/>
    </location>
</feature>
<feature type="compositionally biased region" description="Basic and acidic residues" evidence="1">
    <location>
        <begin position="428"/>
        <end position="440"/>
    </location>
</feature>
<feature type="region of interest" description="Disordered" evidence="1">
    <location>
        <begin position="427"/>
        <end position="478"/>
    </location>
</feature>
<feature type="compositionally biased region" description="Polar residues" evidence="1">
    <location>
        <begin position="256"/>
        <end position="265"/>
    </location>
</feature>
<feature type="compositionally biased region" description="Acidic residues" evidence="1">
    <location>
        <begin position="244"/>
        <end position="255"/>
    </location>
</feature>
<keyword evidence="3" id="KW-1185">Reference proteome</keyword>
<feature type="region of interest" description="Disordered" evidence="1">
    <location>
        <begin position="807"/>
        <end position="859"/>
    </location>
</feature>
<sequence>MASHDIPDSQDDDPGDLTWEYLEQLQNEKKNQRKIDRQFAILKNLQPLTSEFMSLPRTSVRRTRDHGFYQRHVYTTDLAEYLELATKEQLESQSSKAESDDQILYMLNRKYIKLRKFYEKLNIKRHRFMKKNFALYLEDFKKYQSGGGGTRFYEAIEDTLKSPSDRKQLAKLKNLQLEDVSTTEDETEAEEEQKVLHSQSPHEQIENQEDSSHVVPDSIDDSPPLIVDRRGTSKIQIRTMNILEDSEDDGDDESEANNQIPTITGLQGGDTESESLKEPAPSHTPIQAPFDIFDIPSEASPSPPSSPEVPNIMEANSDQPNPSPAQIEPQLADDHELEFSRYSRRTRRHKFSQDHVYITDTAVHLGLATVSILNDMFDEGQSYEQILNHLEAVYASKRKAREKREAGYGPFYKRNFLAYLEGELPSKVTDEPRKSSHSDRLQNSQLGGFIAPESSHSSDEEYVYRENPDDEQAEMNNSSQASFLANNSHTNRVNSLVDGDFVRNISTVEEDVVESKDELDDAFVFRNRTYKKNKALRGVLPNSFFTLNANKHVTTVAPKRKINESPNKLGIARKKKYIKFSDSSEKKLMQEFLAPDGAVSDGDEGIAPMRFADIDVGDRITSNQEILREGTPELVEIEDDNIMSSAEPSSDDDDINDDAVGIDDYDGFQALMMASMDRNGAAEEDVSAGIDHMLSRGERKSTSSKLPTKVSSNRRPVGSKPRRFNGMSSALVSSRSRGYYTRTGSNHVSRESIYPESDYRHYQTQIDRFGSHEQPIYIDDYDNASTNEPDKANQFNQMFSYVQPNSGRLQGHDAAKSGKRQKGFPTSSSFQKHKQCPTDHMRNHSDVLPDSRKTTRGSAGATANGFFSYAQEESVLQVLPTSHGNMGSAATVDIENEGSVKRSDIQKLIRVPVGNQAKHWVSSPLKDKQFYFRREKIIGTAQLEGSQRQQQQQYHISSKNMGSRTANEVQGSSISHGRYQESGSYQDTVERIGHIAESDAMYSDLDQISLQNIQHLRLKPNSFIHSRIFKQSIDEEGDYHRYEDITFEFMNVRFALGESNLNESSQLTETLMKAIIQAIDKSDLNDNMPILIRQCYIKLLQLCWKLKDFGNQELKRFAKVLITCIKILIDTSRNDKVILLSAPYNLLLVQLLARFLRKETDYNYQLNFEAVSNAIKKSIVLACCRLSPGTLIRCLEEESGHYFESFIIFIRMAQNPWQHMAVVASGHKLPFVNVVNFLYLLHSQQRVLVDWEYFINVADHINMSTGETEWKNFLKAIMSVVYELDWFLEEEILVKVYRLLSSHRFENVGSHRSQMMWCNALPRSVLPNELDGCLDLYFKLLVLYVSSYMEPGKEASLVEKLTPIGDIRTSTLALLKNRANVLLVMTMLFKRDFTTHFKNIMKAMFSFKSPQSTNMSMELLLVFSRCYLNVFSRLPFGLIKGCLLKVVDAFNTNLGDVSAAAESFRTFVDFIERLASNSEVVTTRLSQYIDICLIILKLRTFSGIPQLMQIPSRVIGIIQVLMTKIVLPLDKEIEHKFKIEVITSLKSILLAPEIKPDYIKTCCIQCWVNVYAFMGVDVDALVHLEWAYFGTESVRTEYELIFYSSLMQYYEPKMLSSIQNHLLSLLLQNIPKVSNSSFFHFFRMVAKQPTLRDFVVFRNGKDFFNVTDYEFKQHKQQITIKILAKIVIEMREKTKEVKFRVHLKDFIQCLAKEYWAQKDIKKSSFNYKAYAAHIVQYLNTVAKKDVSGISEFNALRHELCVADTVAPLNERFESLSSIDEFVIIAETEYIISLIGNKVADFEAELLESISSLSGLSNDHKVSSGLFPVVLIVSLHCSEVLNDESHWVHLAYWLTVLLKQIDMKGCLGKSDIWSLIRLLVQLSNLKSYRSDDFSLYVDHATGSVCSVLQKVHLALIGFEDRIEFINALPVSLNLGLDWSESTVTSSHSARISNYELDVQFSKLFNDHKEILRRHIGSSSVSTLDETYRRSMSLALRCDLHPDPAINDDATSFD</sequence>
<feature type="region of interest" description="Disordered" evidence="1">
    <location>
        <begin position="955"/>
        <end position="985"/>
    </location>
</feature>
<evidence type="ECO:0000256" key="1">
    <source>
        <dbReference type="SAM" id="MobiDB-lite"/>
    </source>
</evidence>
<evidence type="ECO:0000313" key="2">
    <source>
        <dbReference type="EMBL" id="ODV85296.1"/>
    </source>
</evidence>
<dbReference type="STRING" id="983967.A0A1E4T0J9"/>
<proteinExistence type="predicted"/>
<feature type="compositionally biased region" description="Basic and acidic residues" evidence="1">
    <location>
        <begin position="836"/>
        <end position="853"/>
    </location>
</feature>
<feature type="region of interest" description="Disordered" evidence="1">
    <location>
        <begin position="694"/>
        <end position="726"/>
    </location>
</feature>
<feature type="compositionally biased region" description="Basic and acidic residues" evidence="1">
    <location>
        <begin position="456"/>
        <end position="467"/>
    </location>
</feature>
<dbReference type="OrthoDB" id="3989763at2759"/>
<dbReference type="EMBL" id="KV453853">
    <property type="protein sequence ID" value="ODV85296.1"/>
    <property type="molecule type" value="Genomic_DNA"/>
</dbReference>
<accession>A0A1E4T0J9</accession>
<reference evidence="3" key="1">
    <citation type="submission" date="2016-04" db="EMBL/GenBank/DDBJ databases">
        <title>Comparative genomics of biotechnologically important yeasts.</title>
        <authorList>
            <consortium name="DOE Joint Genome Institute"/>
            <person name="Riley R."/>
            <person name="Haridas S."/>
            <person name="Wolfe K.H."/>
            <person name="Lopes M.R."/>
            <person name="Hittinger C.T."/>
            <person name="Goker M."/>
            <person name="Salamov A."/>
            <person name="Wisecaver J."/>
            <person name="Long T.M."/>
            <person name="Aerts A.L."/>
            <person name="Barry K."/>
            <person name="Choi C."/>
            <person name="Clum A."/>
            <person name="Coughlan A.Y."/>
            <person name="Deshpande S."/>
            <person name="Douglass A.P."/>
            <person name="Hanson S.J."/>
            <person name="Klenk H.-P."/>
            <person name="Labutti K."/>
            <person name="Lapidus A."/>
            <person name="Lindquist E."/>
            <person name="Lipzen A."/>
            <person name="Meier-Kolthoff J.P."/>
            <person name="Ohm R.A."/>
            <person name="Otillar R.P."/>
            <person name="Pangilinan J."/>
            <person name="Peng Y."/>
            <person name="Rokas A."/>
            <person name="Rosa C.A."/>
            <person name="Scheuner C."/>
            <person name="Sibirny A.A."/>
            <person name="Slot J.C."/>
            <person name="Stielow J.B."/>
            <person name="Sun H."/>
            <person name="Kurtzman C.P."/>
            <person name="Blackwell M."/>
            <person name="Grigoriev I.V."/>
            <person name="Jeffries T.W."/>
        </authorList>
    </citation>
    <scope>NUCLEOTIDE SEQUENCE [LARGE SCALE GENOMIC DNA]</scope>
    <source>
        <strain evidence="3">NRRL YB-2248</strain>
    </source>
</reference>
<gene>
    <name evidence="2" type="ORF">CANARDRAFT_23357</name>
</gene>
<dbReference type="Proteomes" id="UP000094801">
    <property type="component" value="Unassembled WGS sequence"/>
</dbReference>
<evidence type="ECO:0000313" key="3">
    <source>
        <dbReference type="Proteomes" id="UP000094801"/>
    </source>
</evidence>
<organism evidence="2 3">
    <name type="scientific">[Candida] arabinofermentans NRRL YB-2248</name>
    <dbReference type="NCBI Taxonomy" id="983967"/>
    <lineage>
        <taxon>Eukaryota</taxon>
        <taxon>Fungi</taxon>
        <taxon>Dikarya</taxon>
        <taxon>Ascomycota</taxon>
        <taxon>Saccharomycotina</taxon>
        <taxon>Pichiomycetes</taxon>
        <taxon>Pichiales</taxon>
        <taxon>Pichiaceae</taxon>
        <taxon>Ogataea</taxon>
        <taxon>Ogataea/Candida clade</taxon>
    </lineage>
</organism>